<keyword evidence="1" id="KW-0732">Signal</keyword>
<proteinExistence type="predicted"/>
<organism evidence="2">
    <name type="scientific">Tanacetum cinerariifolium</name>
    <name type="common">Dalmatian daisy</name>
    <name type="synonym">Chrysanthemum cinerariifolium</name>
    <dbReference type="NCBI Taxonomy" id="118510"/>
    <lineage>
        <taxon>Eukaryota</taxon>
        <taxon>Viridiplantae</taxon>
        <taxon>Streptophyta</taxon>
        <taxon>Embryophyta</taxon>
        <taxon>Tracheophyta</taxon>
        <taxon>Spermatophyta</taxon>
        <taxon>Magnoliopsida</taxon>
        <taxon>eudicotyledons</taxon>
        <taxon>Gunneridae</taxon>
        <taxon>Pentapetalae</taxon>
        <taxon>asterids</taxon>
        <taxon>campanulids</taxon>
        <taxon>Asterales</taxon>
        <taxon>Asteraceae</taxon>
        <taxon>Asteroideae</taxon>
        <taxon>Anthemideae</taxon>
        <taxon>Anthemidinae</taxon>
        <taxon>Tanacetum</taxon>
    </lineage>
</organism>
<dbReference type="EMBL" id="BKCJ011814692">
    <property type="protein sequence ID" value="GFD55168.1"/>
    <property type="molecule type" value="Genomic_DNA"/>
</dbReference>
<gene>
    <name evidence="2" type="ORF">Tci_927137</name>
</gene>
<reference evidence="2" key="1">
    <citation type="journal article" date="2019" name="Sci. Rep.">
        <title>Draft genome of Tanacetum cinerariifolium, the natural source of mosquito coil.</title>
        <authorList>
            <person name="Yamashiro T."/>
            <person name="Shiraishi A."/>
            <person name="Satake H."/>
            <person name="Nakayama K."/>
        </authorList>
    </citation>
    <scope>NUCLEOTIDE SEQUENCE</scope>
</reference>
<protein>
    <submittedName>
        <fullName evidence="2">Uncharacterized protein</fullName>
    </submittedName>
</protein>
<sequence length="90" mass="10055">PLALAHLELLLEQLVIRLSVAAAHAVPERCKLAVVVVEVQVVHGMARSAVDDRRVVCILSIMDEDSPDVDKDKESNVCKLLEWKEEREDV</sequence>
<accession>A0A699XB22</accession>
<feature type="signal peptide" evidence="1">
    <location>
        <begin position="1"/>
        <end position="25"/>
    </location>
</feature>
<evidence type="ECO:0000256" key="1">
    <source>
        <dbReference type="SAM" id="SignalP"/>
    </source>
</evidence>
<comment type="caution">
    <text evidence="2">The sequence shown here is derived from an EMBL/GenBank/DDBJ whole genome shotgun (WGS) entry which is preliminary data.</text>
</comment>
<evidence type="ECO:0000313" key="2">
    <source>
        <dbReference type="EMBL" id="GFD55168.1"/>
    </source>
</evidence>
<feature type="non-terminal residue" evidence="2">
    <location>
        <position position="90"/>
    </location>
</feature>
<feature type="non-terminal residue" evidence="2">
    <location>
        <position position="1"/>
    </location>
</feature>
<dbReference type="AlphaFoldDB" id="A0A699XB22"/>
<feature type="chain" id="PRO_5025342988" evidence="1">
    <location>
        <begin position="26"/>
        <end position="90"/>
    </location>
</feature>
<name>A0A699XB22_TANCI</name>